<dbReference type="Pfam" id="PF05876">
    <property type="entry name" value="GpA_ATPase"/>
    <property type="match status" value="1"/>
</dbReference>
<dbReference type="InterPro" id="IPR046454">
    <property type="entry name" value="GpA_endonuclease"/>
</dbReference>
<evidence type="ECO:0000313" key="4">
    <source>
        <dbReference type="EMBL" id="MBM7851282.1"/>
    </source>
</evidence>
<evidence type="ECO:0000313" key="3">
    <source>
        <dbReference type="EMBL" id="GLK54340.1"/>
    </source>
</evidence>
<dbReference type="Gene3D" id="3.40.50.300">
    <property type="entry name" value="P-loop containing nucleotide triphosphate hydrolases"/>
    <property type="match status" value="1"/>
</dbReference>
<dbReference type="InterPro" id="IPR008866">
    <property type="entry name" value="Phage_lambda_GpA-like"/>
</dbReference>
<accession>A0A9W6MQ60</accession>
<evidence type="ECO:0000313" key="5">
    <source>
        <dbReference type="Proteomes" id="UP000758856"/>
    </source>
</evidence>
<feature type="domain" description="Terminase large subunit GpA endonuclease" evidence="2">
    <location>
        <begin position="288"/>
        <end position="561"/>
    </location>
</feature>
<dbReference type="EMBL" id="BSFF01000001">
    <property type="protein sequence ID" value="GLK54340.1"/>
    <property type="molecule type" value="Genomic_DNA"/>
</dbReference>
<reference evidence="3" key="3">
    <citation type="submission" date="2023-01" db="EMBL/GenBank/DDBJ databases">
        <authorList>
            <person name="Sun Q."/>
            <person name="Evtushenko L."/>
        </authorList>
    </citation>
    <scope>NUCLEOTIDE SEQUENCE</scope>
    <source>
        <strain evidence="3">VKM B-1606</strain>
    </source>
</reference>
<dbReference type="GO" id="GO:0004519">
    <property type="term" value="F:endonuclease activity"/>
    <property type="evidence" value="ECO:0007669"/>
    <property type="project" value="InterPro"/>
</dbReference>
<dbReference type="InterPro" id="IPR046453">
    <property type="entry name" value="GpA_ATPase"/>
</dbReference>
<protein>
    <submittedName>
        <fullName evidence="3 4">Terminase</fullName>
    </submittedName>
</protein>
<name>A0A9W6MQ60_9HYPH</name>
<proteinExistence type="inferred from homology"/>
<reference evidence="3" key="1">
    <citation type="journal article" date="2014" name="Int. J. Syst. Evol. Microbiol.">
        <title>Complete genome sequence of Corynebacterium casei LMG S-19264T (=DSM 44701T), isolated from a smear-ripened cheese.</title>
        <authorList>
            <consortium name="US DOE Joint Genome Institute (JGI-PGF)"/>
            <person name="Walter F."/>
            <person name="Albersmeier A."/>
            <person name="Kalinowski J."/>
            <person name="Ruckert C."/>
        </authorList>
    </citation>
    <scope>NUCLEOTIDE SEQUENCE</scope>
    <source>
        <strain evidence="3">VKM B-1606</strain>
    </source>
</reference>
<comment type="caution">
    <text evidence="3">The sequence shown here is derived from an EMBL/GenBank/DDBJ whole genome shotgun (WGS) entry which is preliminary data.</text>
</comment>
<evidence type="ECO:0000313" key="6">
    <source>
        <dbReference type="Proteomes" id="UP001143400"/>
    </source>
</evidence>
<feature type="domain" description="Phage terminase large subunit GpA ATPase" evidence="1">
    <location>
        <begin position="39"/>
        <end position="278"/>
    </location>
</feature>
<dbReference type="GO" id="GO:0005524">
    <property type="term" value="F:ATP binding"/>
    <property type="evidence" value="ECO:0007669"/>
    <property type="project" value="InterPro"/>
</dbReference>
<dbReference type="Pfam" id="PF20454">
    <property type="entry name" value="GpA_nuclease"/>
    <property type="match status" value="1"/>
</dbReference>
<dbReference type="Proteomes" id="UP001143400">
    <property type="component" value="Unassembled WGS sequence"/>
</dbReference>
<dbReference type="GO" id="GO:0016887">
    <property type="term" value="F:ATP hydrolysis activity"/>
    <property type="evidence" value="ECO:0007669"/>
    <property type="project" value="InterPro"/>
</dbReference>
<dbReference type="HAMAP" id="MF_04144">
    <property type="entry name" value="TERL_LAMBDA"/>
    <property type="match status" value="1"/>
</dbReference>
<dbReference type="InterPro" id="IPR027417">
    <property type="entry name" value="P-loop_NTPase"/>
</dbReference>
<evidence type="ECO:0000259" key="1">
    <source>
        <dbReference type="Pfam" id="PF05876"/>
    </source>
</evidence>
<organism evidence="3 6">
    <name type="scientific">Methylopila capsulata</name>
    <dbReference type="NCBI Taxonomy" id="61654"/>
    <lineage>
        <taxon>Bacteria</taxon>
        <taxon>Pseudomonadati</taxon>
        <taxon>Pseudomonadota</taxon>
        <taxon>Alphaproteobacteria</taxon>
        <taxon>Hyphomicrobiales</taxon>
        <taxon>Methylopilaceae</taxon>
        <taxon>Methylopila</taxon>
    </lineage>
</organism>
<dbReference type="EMBL" id="JAFBCY010000002">
    <property type="protein sequence ID" value="MBM7851282.1"/>
    <property type="molecule type" value="Genomic_DNA"/>
</dbReference>
<keyword evidence="5" id="KW-1185">Reference proteome</keyword>
<dbReference type="RefSeq" id="WP_204949679.1">
    <property type="nucleotide sequence ID" value="NZ_BSFF01000001.1"/>
</dbReference>
<dbReference type="Proteomes" id="UP000758856">
    <property type="component" value="Unassembled WGS sequence"/>
</dbReference>
<sequence>MAELAAVRRDAMAALRPPPRLDLADWVEANVYLPSSLAAHPGRMRLWPHQVEMARSMGDPAVERVSILKSARVGYTQLAVAMLGNFVANDPGPILVVLPAESDCREMIVGNVEPVFAESPALRAALSSAESDRDTLFSRRFRGGSLKLVSARAPRNLRGHTARVLLLDEVDGFEVDVRGEGDPVALAERRTATFGNRKIVMGSTPVHEGTSRILRAYERSDRRVYECACPACGERHELRWADIRWPDDQPARAFWACPTCGGVVEDRDKPAFIRSGRWRATAPEVKDHHGYRVSALVSLLPNAAWGRLAAEFLEAKKSPQTLQSFVNTVLGEAWRDDGEAIDEGALANRRESFGLDAIPPEALVVTAGCDVQDDRVEISTVGWTKDGAALVLAHDVVWGSPLQSDTWAEVDDLLRRSWPHPNGGTLRVDAAVVDSGSGGHTDAVYAFCRPRTARRVFAGKGVAGFARPMAEMSKAKALRLILVGVDAIKSQIMNRLQSGASIRFGASLSLTWFEQLASERRVVRYVRGQPYRAFERISGRRSEALDCLVYATAARQLVHVSLDRREEEVATAAAPPKRPNVVRSAWLDS</sequence>
<gene>
    <name evidence="3" type="ORF">GCM10008170_03590</name>
    <name evidence="4" type="ORF">JOD31_001507</name>
</gene>
<dbReference type="AlphaFoldDB" id="A0A9W6MQ60"/>
<evidence type="ECO:0000259" key="2">
    <source>
        <dbReference type="Pfam" id="PF20454"/>
    </source>
</evidence>
<reference evidence="4 5" key="2">
    <citation type="submission" date="2021-01" db="EMBL/GenBank/DDBJ databases">
        <title>Genomic Encyclopedia of Type Strains, Phase IV (KMG-IV): sequencing the most valuable type-strain genomes for metagenomic binning, comparative biology and taxonomic classification.</title>
        <authorList>
            <person name="Goeker M."/>
        </authorList>
    </citation>
    <scope>NUCLEOTIDE SEQUENCE [LARGE SCALE GENOMIC DNA]</scope>
    <source>
        <strain evidence="4 5">DSM 6130</strain>
    </source>
</reference>